<feature type="domain" description="RNA polymerase sigma factor 70 region 4 type 2" evidence="7">
    <location>
        <begin position="101"/>
        <end position="153"/>
    </location>
</feature>
<evidence type="ECO:0000256" key="5">
    <source>
        <dbReference type="ARBA" id="ARBA00023163"/>
    </source>
</evidence>
<dbReference type="InterPro" id="IPR014325">
    <property type="entry name" value="RNA_pol_sigma-E_actinobac"/>
</dbReference>
<dbReference type="EMBL" id="CP127294">
    <property type="protein sequence ID" value="WIX76469.1"/>
    <property type="molecule type" value="Genomic_DNA"/>
</dbReference>
<evidence type="ECO:0000313" key="8">
    <source>
        <dbReference type="EMBL" id="WIX76469.1"/>
    </source>
</evidence>
<protein>
    <submittedName>
        <fullName evidence="8">SigE family RNA polymerase sigma factor</fullName>
    </submittedName>
</protein>
<dbReference type="GO" id="GO:0016987">
    <property type="term" value="F:sigma factor activity"/>
    <property type="evidence" value="ECO:0007669"/>
    <property type="project" value="UniProtKB-KW"/>
</dbReference>
<keyword evidence="4" id="KW-0238">DNA-binding</keyword>
<dbReference type="Proteomes" id="UP001236014">
    <property type="component" value="Chromosome"/>
</dbReference>
<dbReference type="NCBIfam" id="TIGR02983">
    <property type="entry name" value="SigE-fam_strep"/>
    <property type="match status" value="1"/>
</dbReference>
<dbReference type="InterPro" id="IPR014284">
    <property type="entry name" value="RNA_pol_sigma-70_dom"/>
</dbReference>
<dbReference type="InterPro" id="IPR013249">
    <property type="entry name" value="RNA_pol_sigma70_r4_t2"/>
</dbReference>
<dbReference type="InterPro" id="IPR039425">
    <property type="entry name" value="RNA_pol_sigma-70-like"/>
</dbReference>
<accession>A0A9Y2IAR8</accession>
<dbReference type="PANTHER" id="PTHR43133:SF50">
    <property type="entry name" value="ECF RNA POLYMERASE SIGMA FACTOR SIGM"/>
    <property type="match status" value="1"/>
</dbReference>
<dbReference type="PANTHER" id="PTHR43133">
    <property type="entry name" value="RNA POLYMERASE ECF-TYPE SIGMA FACTO"/>
    <property type="match status" value="1"/>
</dbReference>
<dbReference type="RefSeq" id="WP_285967217.1">
    <property type="nucleotide sequence ID" value="NZ_CP127294.1"/>
</dbReference>
<dbReference type="AlphaFoldDB" id="A0A9Y2IAR8"/>
<dbReference type="GO" id="GO:0006352">
    <property type="term" value="P:DNA-templated transcription initiation"/>
    <property type="evidence" value="ECO:0007669"/>
    <property type="project" value="InterPro"/>
</dbReference>
<comment type="similarity">
    <text evidence="1">Belongs to the sigma-70 factor family. ECF subfamily.</text>
</comment>
<dbReference type="CDD" id="cd06171">
    <property type="entry name" value="Sigma70_r4"/>
    <property type="match status" value="1"/>
</dbReference>
<sequence>MARGDSEFADFVRAVSPRLLHAAYLLTGDRHQAEDDVQTALVRTYTSWPRIRKQDPFAYARKVLANHVIDRWRRPYREQATEEVPERAVERDFTAGVVDQEWLMRALAPLSPRERAIVVLRHFWDLSEADVAAELKVSLGTVKSTNSRALAKMRGTAAERHSCAAGQAS</sequence>
<dbReference type="InterPro" id="IPR013324">
    <property type="entry name" value="RNA_pol_sigma_r3/r4-like"/>
</dbReference>
<dbReference type="InterPro" id="IPR007627">
    <property type="entry name" value="RNA_pol_sigma70_r2"/>
</dbReference>
<evidence type="ECO:0000259" key="7">
    <source>
        <dbReference type="Pfam" id="PF08281"/>
    </source>
</evidence>
<evidence type="ECO:0000256" key="4">
    <source>
        <dbReference type="ARBA" id="ARBA00023125"/>
    </source>
</evidence>
<keyword evidence="3" id="KW-0731">Sigma factor</keyword>
<keyword evidence="9" id="KW-1185">Reference proteome</keyword>
<dbReference type="Gene3D" id="1.10.1740.10">
    <property type="match status" value="1"/>
</dbReference>
<dbReference type="NCBIfam" id="TIGR02937">
    <property type="entry name" value="sigma70-ECF"/>
    <property type="match status" value="1"/>
</dbReference>
<gene>
    <name evidence="8" type="ORF">QRX50_34080</name>
</gene>
<proteinExistence type="inferred from homology"/>
<evidence type="ECO:0000259" key="6">
    <source>
        <dbReference type="Pfam" id="PF04542"/>
    </source>
</evidence>
<dbReference type="GO" id="GO:0003677">
    <property type="term" value="F:DNA binding"/>
    <property type="evidence" value="ECO:0007669"/>
    <property type="project" value="UniProtKB-KW"/>
</dbReference>
<dbReference type="InterPro" id="IPR013325">
    <property type="entry name" value="RNA_pol_sigma_r2"/>
</dbReference>
<name>A0A9Y2IAR8_9PSEU</name>
<dbReference type="Pfam" id="PF08281">
    <property type="entry name" value="Sigma70_r4_2"/>
    <property type="match status" value="1"/>
</dbReference>
<dbReference type="SUPFAM" id="SSF88946">
    <property type="entry name" value="Sigma2 domain of RNA polymerase sigma factors"/>
    <property type="match status" value="1"/>
</dbReference>
<dbReference type="InterPro" id="IPR036388">
    <property type="entry name" value="WH-like_DNA-bd_sf"/>
</dbReference>
<evidence type="ECO:0000256" key="1">
    <source>
        <dbReference type="ARBA" id="ARBA00010641"/>
    </source>
</evidence>
<feature type="domain" description="RNA polymerase sigma-70 region 2" evidence="6">
    <location>
        <begin position="12"/>
        <end position="74"/>
    </location>
</feature>
<evidence type="ECO:0000313" key="9">
    <source>
        <dbReference type="Proteomes" id="UP001236014"/>
    </source>
</evidence>
<evidence type="ECO:0000256" key="2">
    <source>
        <dbReference type="ARBA" id="ARBA00023015"/>
    </source>
</evidence>
<reference evidence="8 9" key="1">
    <citation type="submission" date="2023-06" db="EMBL/GenBank/DDBJ databases">
        <authorList>
            <person name="Oyuntsetseg B."/>
            <person name="Kim S.B."/>
        </authorList>
    </citation>
    <scope>NUCLEOTIDE SEQUENCE [LARGE SCALE GENOMIC DNA]</scope>
    <source>
        <strain evidence="8 9">2-15</strain>
    </source>
</reference>
<evidence type="ECO:0000256" key="3">
    <source>
        <dbReference type="ARBA" id="ARBA00023082"/>
    </source>
</evidence>
<keyword evidence="5" id="KW-0804">Transcription</keyword>
<dbReference type="Pfam" id="PF04542">
    <property type="entry name" value="Sigma70_r2"/>
    <property type="match status" value="1"/>
</dbReference>
<dbReference type="Gene3D" id="1.10.10.10">
    <property type="entry name" value="Winged helix-like DNA-binding domain superfamily/Winged helix DNA-binding domain"/>
    <property type="match status" value="1"/>
</dbReference>
<dbReference type="KEGG" id="acab:QRX50_34080"/>
<keyword evidence="2" id="KW-0805">Transcription regulation</keyword>
<organism evidence="8 9">
    <name type="scientific">Amycolatopsis carbonis</name>
    <dbReference type="NCBI Taxonomy" id="715471"/>
    <lineage>
        <taxon>Bacteria</taxon>
        <taxon>Bacillati</taxon>
        <taxon>Actinomycetota</taxon>
        <taxon>Actinomycetes</taxon>
        <taxon>Pseudonocardiales</taxon>
        <taxon>Pseudonocardiaceae</taxon>
        <taxon>Amycolatopsis</taxon>
    </lineage>
</organism>
<dbReference type="SUPFAM" id="SSF88659">
    <property type="entry name" value="Sigma3 and sigma4 domains of RNA polymerase sigma factors"/>
    <property type="match status" value="1"/>
</dbReference>